<dbReference type="Gene3D" id="3.20.20.60">
    <property type="entry name" value="Phosphoenolpyruvate-binding domains"/>
    <property type="match status" value="1"/>
</dbReference>
<protein>
    <submittedName>
        <fullName evidence="1">Isocitrate lyase/phosphoenolpyruvate mutase family protein</fullName>
    </submittedName>
</protein>
<dbReference type="AlphaFoldDB" id="A0AA46TL61"/>
<organism evidence="1 2">
    <name type="scientific">Solicola gregarius</name>
    <dbReference type="NCBI Taxonomy" id="2908642"/>
    <lineage>
        <taxon>Bacteria</taxon>
        <taxon>Bacillati</taxon>
        <taxon>Actinomycetota</taxon>
        <taxon>Actinomycetes</taxon>
        <taxon>Propionibacteriales</taxon>
        <taxon>Nocardioidaceae</taxon>
        <taxon>Solicola</taxon>
    </lineage>
</organism>
<dbReference type="PANTHER" id="PTHR42905">
    <property type="entry name" value="PHOSPHOENOLPYRUVATE CARBOXYLASE"/>
    <property type="match status" value="1"/>
</dbReference>
<dbReference type="CDD" id="cd00377">
    <property type="entry name" value="ICL_PEPM"/>
    <property type="match status" value="1"/>
</dbReference>
<accession>A0AA46TL61</accession>
<dbReference type="RefSeq" id="WP_271636296.1">
    <property type="nucleotide sequence ID" value="NZ_CP094970.1"/>
</dbReference>
<gene>
    <name evidence="1" type="ORF">L0C25_09710</name>
</gene>
<dbReference type="KEGG" id="sgrg:L0C25_09710"/>
<dbReference type="InterPro" id="IPR015813">
    <property type="entry name" value="Pyrv/PenolPyrv_kinase-like_dom"/>
</dbReference>
<dbReference type="InterPro" id="IPR040442">
    <property type="entry name" value="Pyrv_kinase-like_dom_sf"/>
</dbReference>
<keyword evidence="1" id="KW-0456">Lyase</keyword>
<sequence length="259" mass="26420">MPQTDRTERARAFARLHRATHPLVLPNAWDVSSALAVRRAGAAAVATTSAGHAWSLGRNDGGDLDVDGVVTLLARIVAAVDVPVTADIESGYADGQDALARNMAAILDTGVVGINIEDSDAGSLRAAADQAARIETVRRAAAAAGVPLFVNARIDTYFVDGFPDDERADQTLARATAYVDAGADGVFVPGLVDLPALSELTGALDVPVNVMLQPGAPSVADLAAAGVRRISVGPALHAVAVAAVEAAATELLGNGMYPV</sequence>
<evidence type="ECO:0000313" key="2">
    <source>
        <dbReference type="Proteomes" id="UP001164390"/>
    </source>
</evidence>
<dbReference type="PANTHER" id="PTHR42905:SF16">
    <property type="entry name" value="CARBOXYPHOSPHONOENOLPYRUVATE PHOSPHONOMUTASE-LIKE PROTEIN (AFU_ORTHOLOGUE AFUA_5G07230)"/>
    <property type="match status" value="1"/>
</dbReference>
<name>A0AA46TL61_9ACTN</name>
<reference evidence="1" key="1">
    <citation type="submission" date="2022-01" db="EMBL/GenBank/DDBJ databases">
        <title>Nocardioidaceae gen. sp. A5X3R13.</title>
        <authorList>
            <person name="Lopez Marin M.A."/>
            <person name="Uhlik O."/>
        </authorList>
    </citation>
    <scope>NUCLEOTIDE SEQUENCE</scope>
    <source>
        <strain evidence="1">A5X3R13</strain>
    </source>
</reference>
<dbReference type="Pfam" id="PF13714">
    <property type="entry name" value="PEP_mutase"/>
    <property type="match status" value="1"/>
</dbReference>
<proteinExistence type="predicted"/>
<dbReference type="GO" id="GO:0016829">
    <property type="term" value="F:lyase activity"/>
    <property type="evidence" value="ECO:0007669"/>
    <property type="project" value="UniProtKB-KW"/>
</dbReference>
<dbReference type="SUPFAM" id="SSF51621">
    <property type="entry name" value="Phosphoenolpyruvate/pyruvate domain"/>
    <property type="match status" value="1"/>
</dbReference>
<dbReference type="Proteomes" id="UP001164390">
    <property type="component" value="Chromosome"/>
</dbReference>
<keyword evidence="2" id="KW-1185">Reference proteome</keyword>
<dbReference type="EMBL" id="CP094970">
    <property type="protein sequence ID" value="UYM07327.1"/>
    <property type="molecule type" value="Genomic_DNA"/>
</dbReference>
<dbReference type="InterPro" id="IPR039556">
    <property type="entry name" value="ICL/PEPM"/>
</dbReference>
<evidence type="ECO:0000313" key="1">
    <source>
        <dbReference type="EMBL" id="UYM07327.1"/>
    </source>
</evidence>